<keyword evidence="6" id="KW-0418">Kinase</keyword>
<reference evidence="10 11" key="1">
    <citation type="submission" date="2019-12" db="EMBL/GenBank/DDBJ databases">
        <title>Genomic-based taxomic classification of the family Erythrobacteraceae.</title>
        <authorList>
            <person name="Xu L."/>
        </authorList>
    </citation>
    <scope>NUCLEOTIDE SEQUENCE [LARGE SCALE GENOMIC DNA]</scope>
    <source>
        <strain evidence="10 11">CGMCC 1.8703</strain>
    </source>
</reference>
<keyword evidence="4" id="KW-0808">Transferase</keyword>
<dbReference type="RefSeq" id="WP_160766117.1">
    <property type="nucleotide sequence ID" value="NZ_JAUSWK010000002.1"/>
</dbReference>
<dbReference type="PANTHER" id="PTHR43102:SF2">
    <property type="entry name" value="GAF DOMAIN-CONTAINING PROTEIN"/>
    <property type="match status" value="1"/>
</dbReference>
<dbReference type="Proteomes" id="UP001238601">
    <property type="component" value="Unassembled WGS sequence"/>
</dbReference>
<dbReference type="EMBL" id="WTYG01000001">
    <property type="protein sequence ID" value="MXP34682.1"/>
    <property type="molecule type" value="Genomic_DNA"/>
</dbReference>
<dbReference type="PANTHER" id="PTHR43102">
    <property type="entry name" value="SLR1143 PROTEIN"/>
    <property type="match status" value="1"/>
</dbReference>
<dbReference type="SMART" id="SM00911">
    <property type="entry name" value="HWE_HK"/>
    <property type="match status" value="1"/>
</dbReference>
<dbReference type="GeneID" id="93686688"/>
<dbReference type="NCBIfam" id="TIGR00229">
    <property type="entry name" value="sensory_box"/>
    <property type="match status" value="1"/>
</dbReference>
<dbReference type="InterPro" id="IPR035965">
    <property type="entry name" value="PAS-like_dom_sf"/>
</dbReference>
<keyword evidence="3" id="KW-0597">Phosphoprotein</keyword>
<comment type="caution">
    <text evidence="10">The sequence shown here is derived from an EMBL/GenBank/DDBJ whole genome shotgun (WGS) entry which is preliminary data.</text>
</comment>
<evidence type="ECO:0000259" key="8">
    <source>
        <dbReference type="PROSITE" id="PS50112"/>
    </source>
</evidence>
<comment type="catalytic activity">
    <reaction evidence="1">
        <text>ATP + protein L-histidine = ADP + protein N-phospho-L-histidine.</text>
        <dbReference type="EC" id="2.7.13.3"/>
    </reaction>
</comment>
<evidence type="ECO:0000313" key="9">
    <source>
        <dbReference type="EMBL" id="MDQ0566323.1"/>
    </source>
</evidence>
<evidence type="ECO:0000256" key="5">
    <source>
        <dbReference type="ARBA" id="ARBA00022741"/>
    </source>
</evidence>
<dbReference type="GO" id="GO:0004673">
    <property type="term" value="F:protein histidine kinase activity"/>
    <property type="evidence" value="ECO:0007669"/>
    <property type="project" value="UniProtKB-EC"/>
</dbReference>
<dbReference type="InterPro" id="IPR013655">
    <property type="entry name" value="PAS_fold_3"/>
</dbReference>
<dbReference type="CDD" id="cd00130">
    <property type="entry name" value="PAS"/>
    <property type="match status" value="1"/>
</dbReference>
<feature type="domain" description="PAS" evidence="8">
    <location>
        <begin position="188"/>
        <end position="257"/>
    </location>
</feature>
<dbReference type="InterPro" id="IPR000014">
    <property type="entry name" value="PAS"/>
</dbReference>
<name>A0A6I4U702_9SPHN</name>
<dbReference type="Pfam" id="PF01590">
    <property type="entry name" value="GAF"/>
    <property type="match status" value="1"/>
</dbReference>
<accession>A0A6I4U702</accession>
<dbReference type="PROSITE" id="PS50112">
    <property type="entry name" value="PAS"/>
    <property type="match status" value="1"/>
</dbReference>
<dbReference type="AlphaFoldDB" id="A0A6I4U702"/>
<evidence type="ECO:0000256" key="1">
    <source>
        <dbReference type="ARBA" id="ARBA00000085"/>
    </source>
</evidence>
<dbReference type="Pfam" id="PF08447">
    <property type="entry name" value="PAS_3"/>
    <property type="match status" value="1"/>
</dbReference>
<evidence type="ECO:0000313" key="11">
    <source>
        <dbReference type="Proteomes" id="UP000439914"/>
    </source>
</evidence>
<dbReference type="Proteomes" id="UP000439914">
    <property type="component" value="Unassembled WGS sequence"/>
</dbReference>
<dbReference type="InterPro" id="IPR011102">
    <property type="entry name" value="Sig_transdc_His_kinase_HWE"/>
</dbReference>
<dbReference type="Gene3D" id="3.30.450.20">
    <property type="entry name" value="PAS domain"/>
    <property type="match status" value="1"/>
</dbReference>
<evidence type="ECO:0000313" key="12">
    <source>
        <dbReference type="Proteomes" id="UP001238601"/>
    </source>
</evidence>
<dbReference type="Gene3D" id="3.30.450.40">
    <property type="match status" value="1"/>
</dbReference>
<gene>
    <name evidence="10" type="ORF">GRI55_02740</name>
    <name evidence="9" type="ORF">QOZ97_001856</name>
</gene>
<protein>
    <recommendedName>
        <fullName evidence="2">histidine kinase</fullName>
        <ecNumber evidence="2">2.7.13.3</ecNumber>
    </recommendedName>
</protein>
<evidence type="ECO:0000256" key="3">
    <source>
        <dbReference type="ARBA" id="ARBA00022553"/>
    </source>
</evidence>
<evidence type="ECO:0000256" key="4">
    <source>
        <dbReference type="ARBA" id="ARBA00022679"/>
    </source>
</evidence>
<evidence type="ECO:0000256" key="6">
    <source>
        <dbReference type="ARBA" id="ARBA00022777"/>
    </source>
</evidence>
<sequence>MFRKTSIPWPEGKPPSDAYCDDERRLAVLAAHGTDGMIDDPELQGIVNLAAKLCDVPMTMVTMVEQERQLFLTRTGIDARETPRSTSFCAHAMLEAEPMVVPDAREDPRFAENPLVTGEPHIRFYAGQPLISAEGAPLGALCVIDDKPRPEGLTELQRETLAVLARSTMRAISQRRLGETAQEAVHMRESYLQRMIDSVPGIAWSADGAGNFDYVSAQWSELTATAQPRRLADWQNAVHPEDWAQASGAFQASLESGKPFEYEWRLKLSDGNYRWMLARAVQTPTTEGQNRWFGTVIDVDRQHRLSEARDLLANELSHRIKNIFAVVSGLIAIRARGKPEIAEFAAELNDTIRSLSAAHNYVRPGHGQRASTLSGLLADLLAPYGTPDHERFSVTGPGIRIGARAATPLALIFHELATNSAKYGALSAPDGFVTVTVEADCEGDDTVCVTWDENTRGGAVPTPGSPEGFGSRLLRMAVEGQLSGTFERTYSDDGLDIRIVFPRASIQT</sequence>
<evidence type="ECO:0000313" key="10">
    <source>
        <dbReference type="EMBL" id="MXP34682.1"/>
    </source>
</evidence>
<keyword evidence="12" id="KW-1185">Reference proteome</keyword>
<dbReference type="InterPro" id="IPR036890">
    <property type="entry name" value="HATPase_C_sf"/>
</dbReference>
<keyword evidence="7" id="KW-0067">ATP-binding</keyword>
<reference evidence="9 12" key="2">
    <citation type="submission" date="2023-07" db="EMBL/GenBank/DDBJ databases">
        <title>Genomic Encyclopedia of Type Strains, Phase IV (KMG-IV): sequencing the most valuable type-strain genomes for metagenomic binning, comparative biology and taxonomic classification.</title>
        <authorList>
            <person name="Goeker M."/>
        </authorList>
    </citation>
    <scope>NUCLEOTIDE SEQUENCE [LARGE SCALE GENOMIC DNA]</scope>
    <source>
        <strain evidence="9 12">DSM 14432</strain>
    </source>
</reference>
<evidence type="ECO:0000256" key="2">
    <source>
        <dbReference type="ARBA" id="ARBA00012438"/>
    </source>
</evidence>
<evidence type="ECO:0000256" key="7">
    <source>
        <dbReference type="ARBA" id="ARBA00022840"/>
    </source>
</evidence>
<dbReference type="GO" id="GO:0005524">
    <property type="term" value="F:ATP binding"/>
    <property type="evidence" value="ECO:0007669"/>
    <property type="project" value="UniProtKB-KW"/>
</dbReference>
<dbReference type="InterPro" id="IPR029016">
    <property type="entry name" value="GAF-like_dom_sf"/>
</dbReference>
<proteinExistence type="predicted"/>
<dbReference type="Pfam" id="PF07536">
    <property type="entry name" value="HWE_HK"/>
    <property type="match status" value="1"/>
</dbReference>
<dbReference type="InterPro" id="IPR003018">
    <property type="entry name" value="GAF"/>
</dbReference>
<keyword evidence="5" id="KW-0547">Nucleotide-binding</keyword>
<dbReference type="SUPFAM" id="SSF55785">
    <property type="entry name" value="PYP-like sensor domain (PAS domain)"/>
    <property type="match status" value="1"/>
</dbReference>
<dbReference type="EC" id="2.7.13.3" evidence="2"/>
<dbReference type="SMART" id="SM00065">
    <property type="entry name" value="GAF"/>
    <property type="match status" value="1"/>
</dbReference>
<dbReference type="SUPFAM" id="SSF55781">
    <property type="entry name" value="GAF domain-like"/>
    <property type="match status" value="1"/>
</dbReference>
<dbReference type="EMBL" id="JAUSWK010000002">
    <property type="protein sequence ID" value="MDQ0566323.1"/>
    <property type="molecule type" value="Genomic_DNA"/>
</dbReference>
<dbReference type="Gene3D" id="3.30.565.10">
    <property type="entry name" value="Histidine kinase-like ATPase, C-terminal domain"/>
    <property type="match status" value="1"/>
</dbReference>
<organism evidence="10 11">
    <name type="scientific">Qipengyuania citrea</name>
    <dbReference type="NCBI Taxonomy" id="225971"/>
    <lineage>
        <taxon>Bacteria</taxon>
        <taxon>Pseudomonadati</taxon>
        <taxon>Pseudomonadota</taxon>
        <taxon>Alphaproteobacteria</taxon>
        <taxon>Sphingomonadales</taxon>
        <taxon>Erythrobacteraceae</taxon>
        <taxon>Qipengyuania</taxon>
    </lineage>
</organism>